<proteinExistence type="predicted"/>
<evidence type="ECO:0000313" key="3">
    <source>
        <dbReference type="Proteomes" id="UP000588017"/>
    </source>
</evidence>
<evidence type="ECO:0000313" key="2">
    <source>
        <dbReference type="EMBL" id="MBB6167136.1"/>
    </source>
</evidence>
<dbReference type="EMBL" id="JACHEH010000002">
    <property type="protein sequence ID" value="MBB6167136.1"/>
    <property type="molecule type" value="Genomic_DNA"/>
</dbReference>
<dbReference type="Proteomes" id="UP000588017">
    <property type="component" value="Unassembled WGS sequence"/>
</dbReference>
<keyword evidence="3" id="KW-1185">Reference proteome</keyword>
<dbReference type="AlphaFoldDB" id="A0A841KAV2"/>
<evidence type="ECO:0008006" key="4">
    <source>
        <dbReference type="Google" id="ProtNLM"/>
    </source>
</evidence>
<gene>
    <name evidence="2" type="ORF">HNQ73_000754</name>
</gene>
<sequence>MRRKGELSRAAIDHGWPFQVALPTEDERGERLRFDRDAERFCRGLHLSLAPRQHHVCRDDKWWTIYCFAEAEHAERFRKAFDGVPFDPRERGKGRSWMKWEASPKHRGP</sequence>
<feature type="region of interest" description="Disordered" evidence="1">
    <location>
        <begin position="89"/>
        <end position="109"/>
    </location>
</feature>
<protein>
    <recommendedName>
        <fullName evidence="4">DUF695 domain-containing protein</fullName>
    </recommendedName>
</protein>
<organism evidence="2 3">
    <name type="scientific">Chelatococcus composti</name>
    <dbReference type="NCBI Taxonomy" id="1743235"/>
    <lineage>
        <taxon>Bacteria</taxon>
        <taxon>Pseudomonadati</taxon>
        <taxon>Pseudomonadota</taxon>
        <taxon>Alphaproteobacteria</taxon>
        <taxon>Hyphomicrobiales</taxon>
        <taxon>Chelatococcaceae</taxon>
        <taxon>Chelatococcus</taxon>
    </lineage>
</organism>
<reference evidence="2 3" key="1">
    <citation type="submission" date="2020-08" db="EMBL/GenBank/DDBJ databases">
        <title>Genomic Encyclopedia of Type Strains, Phase IV (KMG-IV): sequencing the most valuable type-strain genomes for metagenomic binning, comparative biology and taxonomic classification.</title>
        <authorList>
            <person name="Goeker M."/>
        </authorList>
    </citation>
    <scope>NUCLEOTIDE SEQUENCE [LARGE SCALE GENOMIC DNA]</scope>
    <source>
        <strain evidence="2 3">DSM 101465</strain>
    </source>
</reference>
<accession>A0A841KAV2</accession>
<evidence type="ECO:0000256" key="1">
    <source>
        <dbReference type="SAM" id="MobiDB-lite"/>
    </source>
</evidence>
<comment type="caution">
    <text evidence="2">The sequence shown here is derived from an EMBL/GenBank/DDBJ whole genome shotgun (WGS) entry which is preliminary data.</text>
</comment>
<name>A0A841KAV2_9HYPH</name>
<dbReference type="RefSeq" id="WP_183332425.1">
    <property type="nucleotide sequence ID" value="NZ_BMHX01000002.1"/>
</dbReference>